<protein>
    <recommendedName>
        <fullName evidence="3">Helix-turn-helix domain-containing protein</fullName>
    </recommendedName>
</protein>
<comment type="caution">
    <text evidence="1">The sequence shown here is derived from an EMBL/GenBank/DDBJ whole genome shotgun (WGS) entry which is preliminary data.</text>
</comment>
<organism evidence="1 2">
    <name type="scientific">Amycolatopsis acididurans</name>
    <dbReference type="NCBI Taxonomy" id="2724524"/>
    <lineage>
        <taxon>Bacteria</taxon>
        <taxon>Bacillati</taxon>
        <taxon>Actinomycetota</taxon>
        <taxon>Actinomycetes</taxon>
        <taxon>Pseudonocardiales</taxon>
        <taxon>Pseudonocardiaceae</taxon>
        <taxon>Amycolatopsis</taxon>
    </lineage>
</organism>
<evidence type="ECO:0000313" key="1">
    <source>
        <dbReference type="EMBL" id="NKQ54295.1"/>
    </source>
</evidence>
<sequence length="190" mass="19781">MITVEANAAAVERKLVLGRLRCPGCAAVLSGWGHGRDRLVRGPAGLVRFRPRRSRCAGCGVTHVLLPVAALARRADLAAVIGAALAAKAAGAGHRRIALALGRPAETVRGWLRRFAGRLEAVRGVFTVWLRALDPDPVMPDPGADAWADAVIAITAATAAAARRFVLEVSPWEVAAAVSGGRLLAPGWPG</sequence>
<name>A0ABX1J7H6_9PSEU</name>
<dbReference type="Proteomes" id="UP000715441">
    <property type="component" value="Unassembled WGS sequence"/>
</dbReference>
<keyword evidence="2" id="KW-1185">Reference proteome</keyword>
<dbReference type="EMBL" id="JAAXLS010000009">
    <property type="protein sequence ID" value="NKQ54295.1"/>
    <property type="molecule type" value="Genomic_DNA"/>
</dbReference>
<evidence type="ECO:0000313" key="2">
    <source>
        <dbReference type="Proteomes" id="UP000715441"/>
    </source>
</evidence>
<proteinExistence type="predicted"/>
<evidence type="ECO:0008006" key="3">
    <source>
        <dbReference type="Google" id="ProtNLM"/>
    </source>
</evidence>
<accession>A0ABX1J7H6</accession>
<reference evidence="1 2" key="1">
    <citation type="submission" date="2020-04" db="EMBL/GenBank/DDBJ databases">
        <title>Novel species.</title>
        <authorList>
            <person name="Teo W.F.A."/>
            <person name="Lipun K."/>
            <person name="Srisuk N."/>
            <person name="Duangmal K."/>
        </authorList>
    </citation>
    <scope>NUCLEOTIDE SEQUENCE [LARGE SCALE GENOMIC DNA]</scope>
    <source>
        <strain evidence="1 2">K13G38</strain>
    </source>
</reference>
<gene>
    <name evidence="1" type="ORF">HFP15_15515</name>
</gene>